<gene>
    <name evidence="2" type="ORF">OUZ56_032387</name>
</gene>
<comment type="caution">
    <text evidence="2">The sequence shown here is derived from an EMBL/GenBank/DDBJ whole genome shotgun (WGS) entry which is preliminary data.</text>
</comment>
<accession>A0ABR0B8S4</accession>
<evidence type="ECO:0000313" key="2">
    <source>
        <dbReference type="EMBL" id="KAK4044981.1"/>
    </source>
</evidence>
<sequence length="715" mass="76293">MEASSAAFEDRRQALASSAAASWHRFDEPLGCAGDPRARPQAAAYERLLPRILAVPKHRLRPLNVDVSTIASRIYGAVRHFPTFAETLAKLPDYRYDVVAELRDLVGALLYVDSLVRITHASLGSLPELLARAMQLRELLTADARTLIARKVLPPDSLDHLTGRTGAVRLGSDLGALGAIFAKAWDRIEGRCGATKEEVHEANRLHRADDGRRRAEQRRPAAEGGPADPRPDVHARRRRLQRVPARHALPARPPRRRGAPGAFLVEGARRSWRDEKSGGKARKHNRSLGGGLRHAGYWQTLSTQGAVTHSQPLWQAKPAAFRGPGLQPAPKALESMRSAVAQGPRRSSGQTVVDVESRPPCDIGGGEEGTAEVRAVEAGPADGGPAELGAGEPAIVEVGLLEVHGREGGVRERRPREPGPLQIERAAEGVGEVAVWRGRPGERGADEACADQRRVLKLGVGKVGPVKERPGEGGPVEELRPGELGVVEASPVGPEAGEGDRDRPRAARRYAREGGGGRLEVVEGHVVEVGACEGGALRVHPVEGAFEVGAAQVRAAKIELSCLRHIEEGAAEVDLGERGVREAGAAEAGAVEIGAGRHRQAGEVRPGKVARVPGCRGGRLERNPLEIEGDLPKTTGAVEAERHRRPGHHRADEGAPLLEAGQPAIELGVAGLEVLGEADVDGVHHVQVGVAVVGRAEDHLHRLPGRSDERPLRPR</sequence>
<keyword evidence="3" id="KW-1185">Reference proteome</keyword>
<feature type="region of interest" description="Disordered" evidence="1">
    <location>
        <begin position="198"/>
        <end position="261"/>
    </location>
</feature>
<protein>
    <submittedName>
        <fullName evidence="2">Uncharacterized protein</fullName>
    </submittedName>
</protein>
<feature type="compositionally biased region" description="Basic and acidic residues" evidence="1">
    <location>
        <begin position="198"/>
        <end position="221"/>
    </location>
</feature>
<organism evidence="2 3">
    <name type="scientific">Daphnia magna</name>
    <dbReference type="NCBI Taxonomy" id="35525"/>
    <lineage>
        <taxon>Eukaryota</taxon>
        <taxon>Metazoa</taxon>
        <taxon>Ecdysozoa</taxon>
        <taxon>Arthropoda</taxon>
        <taxon>Crustacea</taxon>
        <taxon>Branchiopoda</taxon>
        <taxon>Diplostraca</taxon>
        <taxon>Cladocera</taxon>
        <taxon>Anomopoda</taxon>
        <taxon>Daphniidae</taxon>
        <taxon>Daphnia</taxon>
    </lineage>
</organism>
<reference evidence="2 3" key="1">
    <citation type="journal article" date="2023" name="Nucleic Acids Res.">
        <title>The hologenome of Daphnia magna reveals possible DNA methylation and microbiome-mediated evolution of the host genome.</title>
        <authorList>
            <person name="Chaturvedi A."/>
            <person name="Li X."/>
            <person name="Dhandapani V."/>
            <person name="Marshall H."/>
            <person name="Kissane S."/>
            <person name="Cuenca-Cambronero M."/>
            <person name="Asole G."/>
            <person name="Calvet F."/>
            <person name="Ruiz-Romero M."/>
            <person name="Marangio P."/>
            <person name="Guigo R."/>
            <person name="Rago D."/>
            <person name="Mirbahai L."/>
            <person name="Eastwood N."/>
            <person name="Colbourne J.K."/>
            <person name="Zhou J."/>
            <person name="Mallon E."/>
            <person name="Orsini L."/>
        </authorList>
    </citation>
    <scope>NUCLEOTIDE SEQUENCE [LARGE SCALE GENOMIC DNA]</scope>
    <source>
        <strain evidence="2">LRV0_1</strain>
    </source>
</reference>
<name>A0ABR0B8S4_9CRUS</name>
<evidence type="ECO:0000256" key="1">
    <source>
        <dbReference type="SAM" id="MobiDB-lite"/>
    </source>
</evidence>
<dbReference type="EMBL" id="JAOYFB010000041">
    <property type="protein sequence ID" value="KAK4044981.1"/>
    <property type="molecule type" value="Genomic_DNA"/>
</dbReference>
<proteinExistence type="predicted"/>
<feature type="region of interest" description="Disordered" evidence="1">
    <location>
        <begin position="271"/>
        <end position="290"/>
    </location>
</feature>
<feature type="compositionally biased region" description="Basic residues" evidence="1">
    <location>
        <begin position="235"/>
        <end position="245"/>
    </location>
</feature>
<feature type="region of interest" description="Disordered" evidence="1">
    <location>
        <begin position="338"/>
        <end position="367"/>
    </location>
</feature>
<evidence type="ECO:0000313" key="3">
    <source>
        <dbReference type="Proteomes" id="UP001234178"/>
    </source>
</evidence>
<dbReference type="Proteomes" id="UP001234178">
    <property type="component" value="Unassembled WGS sequence"/>
</dbReference>